<dbReference type="PROSITE" id="PS00216">
    <property type="entry name" value="SUGAR_TRANSPORT_1"/>
    <property type="match status" value="1"/>
</dbReference>
<evidence type="ECO:0000256" key="4">
    <source>
        <dbReference type="ARBA" id="ARBA00022692"/>
    </source>
</evidence>
<dbReference type="PROSITE" id="PS50850">
    <property type="entry name" value="MFS"/>
    <property type="match status" value="1"/>
</dbReference>
<keyword evidence="11" id="KW-1185">Reference proteome</keyword>
<feature type="transmembrane region" description="Helical" evidence="8">
    <location>
        <begin position="363"/>
        <end position="383"/>
    </location>
</feature>
<dbReference type="SUPFAM" id="SSF103473">
    <property type="entry name" value="MFS general substrate transporter"/>
    <property type="match status" value="1"/>
</dbReference>
<feature type="transmembrane region" description="Helical" evidence="8">
    <location>
        <begin position="422"/>
        <end position="447"/>
    </location>
</feature>
<dbReference type="OrthoDB" id="5242249at2"/>
<dbReference type="InterPro" id="IPR050171">
    <property type="entry name" value="MFS_Transporters"/>
</dbReference>
<evidence type="ECO:0000256" key="7">
    <source>
        <dbReference type="SAM" id="MobiDB-lite"/>
    </source>
</evidence>
<dbReference type="Gene3D" id="1.20.1250.20">
    <property type="entry name" value="MFS general substrate transporter like domains"/>
    <property type="match status" value="1"/>
</dbReference>
<keyword evidence="4 8" id="KW-0812">Transmembrane</keyword>
<dbReference type="Pfam" id="PF07690">
    <property type="entry name" value="MFS_1"/>
    <property type="match status" value="1"/>
</dbReference>
<feature type="transmembrane region" description="Helical" evidence="8">
    <location>
        <begin position="270"/>
        <end position="292"/>
    </location>
</feature>
<evidence type="ECO:0000256" key="6">
    <source>
        <dbReference type="ARBA" id="ARBA00023136"/>
    </source>
</evidence>
<reference evidence="10 11" key="1">
    <citation type="journal article" date="2010" name="BMC Genomics">
        <title>Complete genome sequence and lifestyle of black-pigmented Corynebacterium aurimucosum ATCC 700975 (formerly C. nigricans CN-1) isolated from a vaginal swab of a woman with spontaneous abortion.</title>
        <authorList>
            <person name="Trost E."/>
            <person name="Gotker S."/>
            <person name="Schneider J."/>
            <person name="Schneiker-Bekel S."/>
            <person name="Szczepanowski R."/>
            <person name="Tilker A."/>
            <person name="Viehoever P."/>
            <person name="Arnold W."/>
            <person name="Bekel T."/>
            <person name="Blom J."/>
            <person name="Gartemann K.H."/>
            <person name="Linke B."/>
            <person name="Goesmann A."/>
            <person name="Puhler A."/>
            <person name="Shukla S.K."/>
            <person name="Tauch A."/>
        </authorList>
    </citation>
    <scope>NUCLEOTIDE SEQUENCE [LARGE SCALE GENOMIC DNA]</scope>
    <source>
        <strain evidence="11">ATCC 700975 / DSM 44827 / CIP 107346 / CN-1</strain>
    </source>
</reference>
<proteinExistence type="predicted"/>
<dbReference type="PANTHER" id="PTHR23517">
    <property type="entry name" value="RESISTANCE PROTEIN MDTM, PUTATIVE-RELATED-RELATED"/>
    <property type="match status" value="1"/>
</dbReference>
<evidence type="ECO:0000256" key="2">
    <source>
        <dbReference type="ARBA" id="ARBA00022448"/>
    </source>
</evidence>
<feature type="domain" description="Major facilitator superfamily (MFS) profile" evidence="9">
    <location>
        <begin position="55"/>
        <end position="450"/>
    </location>
</feature>
<feature type="compositionally biased region" description="Low complexity" evidence="7">
    <location>
        <begin position="25"/>
        <end position="42"/>
    </location>
</feature>
<dbReference type="eggNOG" id="COG0477">
    <property type="taxonomic scope" value="Bacteria"/>
</dbReference>
<accession>C3PHE4</accession>
<dbReference type="InterPro" id="IPR020846">
    <property type="entry name" value="MFS_dom"/>
</dbReference>
<dbReference type="AlphaFoldDB" id="C3PHE4"/>
<feature type="transmembrane region" description="Helical" evidence="8">
    <location>
        <begin position="51"/>
        <end position="69"/>
    </location>
</feature>
<evidence type="ECO:0000256" key="5">
    <source>
        <dbReference type="ARBA" id="ARBA00022989"/>
    </source>
</evidence>
<evidence type="ECO:0000259" key="9">
    <source>
        <dbReference type="PROSITE" id="PS50850"/>
    </source>
</evidence>
<evidence type="ECO:0000256" key="1">
    <source>
        <dbReference type="ARBA" id="ARBA00004651"/>
    </source>
</evidence>
<name>C3PHE4_CORA7</name>
<comment type="subcellular location">
    <subcellularLocation>
        <location evidence="1">Cell membrane</location>
        <topology evidence="1">Multi-pass membrane protein</topology>
    </subcellularLocation>
</comment>
<evidence type="ECO:0000313" key="11">
    <source>
        <dbReference type="Proteomes" id="UP000002077"/>
    </source>
</evidence>
<evidence type="ECO:0000313" key="10">
    <source>
        <dbReference type="EMBL" id="ACP33248.1"/>
    </source>
</evidence>
<dbReference type="Proteomes" id="UP000002077">
    <property type="component" value="Chromosome"/>
</dbReference>
<feature type="transmembrane region" description="Helical" evidence="8">
    <location>
        <begin position="188"/>
        <end position="207"/>
    </location>
</feature>
<dbReference type="InterPro" id="IPR005829">
    <property type="entry name" value="Sugar_transporter_CS"/>
</dbReference>
<feature type="region of interest" description="Disordered" evidence="7">
    <location>
        <begin position="1"/>
        <end position="46"/>
    </location>
</feature>
<feature type="transmembrane region" description="Helical" evidence="8">
    <location>
        <begin position="89"/>
        <end position="109"/>
    </location>
</feature>
<evidence type="ECO:0000256" key="3">
    <source>
        <dbReference type="ARBA" id="ARBA00022475"/>
    </source>
</evidence>
<sequence>MTVSAHSNPLVEAPATQSDARTEADTAAESSEGAESSVSAGSPIHSPETPLSTRAWFPVAGSMIAVAWGGNEFTPLLVMYRETSNFSQVTVNGLLAAYVVGIIPALLIGGPLSDLLGRRPLLLPAAPLSLAGSFLLSIAPNEPLIIALGRVLCGMALGLVMAVGSTWITELITRAGGDPAAGARKASLCLTAGFLVGAGIASVLAQWGPWPTHTAYILHMLLTLLTAVWILHTPETRQPTRGDVKTTVLELRVRDMLEMLHIPAVAHKRFLRVVVPVAPWVFGCAGAAYALLPQLLSDSAGDAPIAFSGLMTVITLGCGVAVQMVGRLVDTHKSARASALAMFVITVGAILGAFAAHSLSLPLGIAAAATMGAGYGLALVAGLSEVQRIAGERELAGLTAVYYSISYTGFFIPMAFSALAPYIGFTALFSIGSFLALVCLINVILAWRAHLPGTRR</sequence>
<feature type="transmembrane region" description="Helical" evidence="8">
    <location>
        <begin position="213"/>
        <end position="231"/>
    </location>
</feature>
<dbReference type="GO" id="GO:0022857">
    <property type="term" value="F:transmembrane transporter activity"/>
    <property type="evidence" value="ECO:0007669"/>
    <property type="project" value="InterPro"/>
</dbReference>
<organism evidence="10 11">
    <name type="scientific">Corynebacterium aurimucosum (strain ATCC 700975 / DSM 44827 / CIP 107346 / CN-1)</name>
    <name type="common">Corynebacterium nigricans</name>
    <dbReference type="NCBI Taxonomy" id="548476"/>
    <lineage>
        <taxon>Bacteria</taxon>
        <taxon>Bacillati</taxon>
        <taxon>Actinomycetota</taxon>
        <taxon>Actinomycetes</taxon>
        <taxon>Mycobacteriales</taxon>
        <taxon>Corynebacteriaceae</taxon>
        <taxon>Corynebacterium</taxon>
    </lineage>
</organism>
<dbReference type="HOGENOM" id="CLU_038683_1_0_11"/>
<dbReference type="InterPro" id="IPR011701">
    <property type="entry name" value="MFS"/>
</dbReference>
<protein>
    <submittedName>
        <fullName evidence="10">Permease of the major facilitator superfamily</fullName>
    </submittedName>
</protein>
<feature type="transmembrane region" description="Helical" evidence="8">
    <location>
        <begin position="304"/>
        <end position="325"/>
    </location>
</feature>
<feature type="transmembrane region" description="Helical" evidence="8">
    <location>
        <begin position="395"/>
        <end position="416"/>
    </location>
</feature>
<dbReference type="EMBL" id="CP001601">
    <property type="protein sequence ID" value="ACP33248.1"/>
    <property type="molecule type" value="Genomic_DNA"/>
</dbReference>
<dbReference type="KEGG" id="car:cauri_1655"/>
<dbReference type="InterPro" id="IPR036259">
    <property type="entry name" value="MFS_trans_sf"/>
</dbReference>
<keyword evidence="5 8" id="KW-1133">Transmembrane helix</keyword>
<dbReference type="PANTHER" id="PTHR23517:SF3">
    <property type="entry name" value="INTEGRAL MEMBRANE TRANSPORT PROTEIN"/>
    <property type="match status" value="1"/>
</dbReference>
<dbReference type="STRING" id="548476.cauri_1655"/>
<evidence type="ECO:0000256" key="8">
    <source>
        <dbReference type="SAM" id="Phobius"/>
    </source>
</evidence>
<feature type="transmembrane region" description="Helical" evidence="8">
    <location>
        <begin position="337"/>
        <end position="357"/>
    </location>
</feature>
<keyword evidence="2" id="KW-0813">Transport</keyword>
<keyword evidence="6 8" id="KW-0472">Membrane</keyword>
<gene>
    <name evidence="10" type="ordered locus">cauri_1655</name>
</gene>
<dbReference type="GO" id="GO:0005886">
    <property type="term" value="C:plasma membrane"/>
    <property type="evidence" value="ECO:0007669"/>
    <property type="project" value="UniProtKB-SubCell"/>
</dbReference>
<feature type="transmembrane region" description="Helical" evidence="8">
    <location>
        <begin position="145"/>
        <end position="168"/>
    </location>
</feature>
<keyword evidence="3" id="KW-1003">Cell membrane</keyword>